<protein>
    <submittedName>
        <fullName evidence="1">Uncharacterized protein</fullName>
    </submittedName>
</protein>
<reference evidence="1 2" key="1">
    <citation type="submission" date="2019-05" db="EMBL/GenBank/DDBJ databases">
        <title>Another draft genome of Portunus trituberculatus and its Hox gene families provides insights of decapod evolution.</title>
        <authorList>
            <person name="Jeong J.-H."/>
            <person name="Song I."/>
            <person name="Kim S."/>
            <person name="Choi T."/>
            <person name="Kim D."/>
            <person name="Ryu S."/>
            <person name="Kim W."/>
        </authorList>
    </citation>
    <scope>NUCLEOTIDE SEQUENCE [LARGE SCALE GENOMIC DNA]</scope>
    <source>
        <tissue evidence="1">Muscle</tissue>
    </source>
</reference>
<accession>A0A5B7F2F1</accession>
<dbReference type="AlphaFoldDB" id="A0A5B7F2F1"/>
<evidence type="ECO:0000313" key="2">
    <source>
        <dbReference type="Proteomes" id="UP000324222"/>
    </source>
</evidence>
<organism evidence="1 2">
    <name type="scientific">Portunus trituberculatus</name>
    <name type="common">Swimming crab</name>
    <name type="synonym">Neptunus trituberculatus</name>
    <dbReference type="NCBI Taxonomy" id="210409"/>
    <lineage>
        <taxon>Eukaryota</taxon>
        <taxon>Metazoa</taxon>
        <taxon>Ecdysozoa</taxon>
        <taxon>Arthropoda</taxon>
        <taxon>Crustacea</taxon>
        <taxon>Multicrustacea</taxon>
        <taxon>Malacostraca</taxon>
        <taxon>Eumalacostraca</taxon>
        <taxon>Eucarida</taxon>
        <taxon>Decapoda</taxon>
        <taxon>Pleocyemata</taxon>
        <taxon>Brachyura</taxon>
        <taxon>Eubrachyura</taxon>
        <taxon>Portunoidea</taxon>
        <taxon>Portunidae</taxon>
        <taxon>Portuninae</taxon>
        <taxon>Portunus</taxon>
    </lineage>
</organism>
<name>A0A5B7F2F1_PORTR</name>
<proteinExistence type="predicted"/>
<dbReference type="EMBL" id="VSRR010004437">
    <property type="protein sequence ID" value="MPC39677.1"/>
    <property type="molecule type" value="Genomic_DNA"/>
</dbReference>
<dbReference type="Proteomes" id="UP000324222">
    <property type="component" value="Unassembled WGS sequence"/>
</dbReference>
<evidence type="ECO:0000313" key="1">
    <source>
        <dbReference type="EMBL" id="MPC39677.1"/>
    </source>
</evidence>
<keyword evidence="2" id="KW-1185">Reference proteome</keyword>
<sequence length="183" mass="19456">MPPVTSTLPAAARPPYLPSGYHALTPLLTHALLANTLPPAVHTYTHTHAARRACTPATIGTSTHPEPPTPLSLSPLTLTLTAPGHDSLSHLFLSLLPALLQPGPLPSLTHDLPPATPHAAARDPQHALTATRPLPSLLTMQSSPLIPERQSLLPLTMHAFPSTTVTIHHNHRHLVNNTIITTT</sequence>
<comment type="caution">
    <text evidence="1">The sequence shown here is derived from an EMBL/GenBank/DDBJ whole genome shotgun (WGS) entry which is preliminary data.</text>
</comment>
<gene>
    <name evidence="1" type="ORF">E2C01_033222</name>
</gene>